<comment type="caution">
    <text evidence="1">The sequence shown here is derived from an EMBL/GenBank/DDBJ whole genome shotgun (WGS) entry which is preliminary data.</text>
</comment>
<organism evidence="1 2">
    <name type="scientific">Ixodes persulcatus</name>
    <name type="common">Taiga tick</name>
    <dbReference type="NCBI Taxonomy" id="34615"/>
    <lineage>
        <taxon>Eukaryota</taxon>
        <taxon>Metazoa</taxon>
        <taxon>Ecdysozoa</taxon>
        <taxon>Arthropoda</taxon>
        <taxon>Chelicerata</taxon>
        <taxon>Arachnida</taxon>
        <taxon>Acari</taxon>
        <taxon>Parasitiformes</taxon>
        <taxon>Ixodida</taxon>
        <taxon>Ixodoidea</taxon>
        <taxon>Ixodidae</taxon>
        <taxon>Ixodinae</taxon>
        <taxon>Ixodes</taxon>
    </lineage>
</organism>
<proteinExistence type="predicted"/>
<dbReference type="Proteomes" id="UP000805193">
    <property type="component" value="Unassembled WGS sequence"/>
</dbReference>
<name>A0AC60NS55_IXOPE</name>
<protein>
    <submittedName>
        <fullName evidence="1">Uncharacterized protein</fullName>
    </submittedName>
</protein>
<evidence type="ECO:0000313" key="2">
    <source>
        <dbReference type="Proteomes" id="UP000805193"/>
    </source>
</evidence>
<dbReference type="EMBL" id="JABSTQ010011570">
    <property type="protein sequence ID" value="KAG0409968.1"/>
    <property type="molecule type" value="Genomic_DNA"/>
</dbReference>
<evidence type="ECO:0000313" key="1">
    <source>
        <dbReference type="EMBL" id="KAG0409968.1"/>
    </source>
</evidence>
<accession>A0AC60NS55</accession>
<reference evidence="1 2" key="1">
    <citation type="journal article" date="2020" name="Cell">
        <title>Large-Scale Comparative Analyses of Tick Genomes Elucidate Their Genetic Diversity and Vector Capacities.</title>
        <authorList>
            <consortium name="Tick Genome and Microbiome Consortium (TIGMIC)"/>
            <person name="Jia N."/>
            <person name="Wang J."/>
            <person name="Shi W."/>
            <person name="Du L."/>
            <person name="Sun Y."/>
            <person name="Zhan W."/>
            <person name="Jiang J.F."/>
            <person name="Wang Q."/>
            <person name="Zhang B."/>
            <person name="Ji P."/>
            <person name="Bell-Sakyi L."/>
            <person name="Cui X.M."/>
            <person name="Yuan T.T."/>
            <person name="Jiang B.G."/>
            <person name="Yang W.F."/>
            <person name="Lam T.T."/>
            <person name="Chang Q.C."/>
            <person name="Ding S.J."/>
            <person name="Wang X.J."/>
            <person name="Zhu J.G."/>
            <person name="Ruan X.D."/>
            <person name="Zhao L."/>
            <person name="Wei J.T."/>
            <person name="Ye R.Z."/>
            <person name="Que T.C."/>
            <person name="Du C.H."/>
            <person name="Zhou Y.H."/>
            <person name="Cheng J.X."/>
            <person name="Dai P.F."/>
            <person name="Guo W.B."/>
            <person name="Han X.H."/>
            <person name="Huang E.J."/>
            <person name="Li L.F."/>
            <person name="Wei W."/>
            <person name="Gao Y.C."/>
            <person name="Liu J.Z."/>
            <person name="Shao H.Z."/>
            <person name="Wang X."/>
            <person name="Wang C.C."/>
            <person name="Yang T.C."/>
            <person name="Huo Q.B."/>
            <person name="Li W."/>
            <person name="Chen H.Y."/>
            <person name="Chen S.E."/>
            <person name="Zhou L.G."/>
            <person name="Ni X.B."/>
            <person name="Tian J.H."/>
            <person name="Sheng Y."/>
            <person name="Liu T."/>
            <person name="Pan Y.S."/>
            <person name="Xia L.Y."/>
            <person name="Li J."/>
            <person name="Zhao F."/>
            <person name="Cao W.C."/>
        </authorList>
    </citation>
    <scope>NUCLEOTIDE SEQUENCE [LARGE SCALE GENOMIC DNA]</scope>
    <source>
        <strain evidence="1">Iper-2018</strain>
    </source>
</reference>
<feature type="non-terminal residue" evidence="1">
    <location>
        <position position="1"/>
    </location>
</feature>
<sequence length="817" mass="91620">KGELKDVAELLEEFPGFLGLCLPSACTVKSLKAVGKGALFLLRTLGAKPPNVKLGIEVVDCVTKDSLKSHEQSATVLAALIVVGILMVLVLLGTLADTAFLLLVDRELSSRDLPKLQSFDIMSQNSYVETLRCFSAYRNFRLLMSGRHPSKTLRPLVGISSMSFLWVVIGNTLVLRPYNLSANLKSLREYLNDPMIQFALNSSLAMDAIATALGIMITYNIVQLVKRCDGFEKCRALTYIKCTLNASKYFFAGYVIINLCHEAIMHTLHNSSHVKHAVYKHTRVYTHQVWAVPTAAPLKQRGFQRVQLVYRAAALTSQNKYIVIWLPKFALAGLGVVVAACSLTTFLINNANDLGPTALLREYRPGSRQAYHDSIAVNFYTRGGPFCIGMIVGYILALRPKMRLNRWVALSGWLIALGAILAITHTPWFWNKEGRQMSPGAGKYAAYDAFHRVLFSAGVSYMAVACAWGSGGVINAFLSWSGWLPISKLCFAVYILNPFLIFYFNGTTRGTIFYTVKLAELFSTDKRTLWSPVRTEENREPGRHCRAAAFEVEIDTAENQTKALVRLLVLAADALTLLELTVLLTSEFKAPKMAQLLAMLLFLLQAEEILWNLLTSLMAAVPIHLLFESPFLRLAELLTDRDEQDGDTDSDSMDSLAKEEHIARLESRRQGLNQRCKRRRRAYATEAKRKLEARRRQHSTPAEQFPDATARFRREFVENPFGVTCAVCDRLWFAGDVSTIGGVSDEKQRETGEVPRFATVNGYKYPPVSEQLPRLNVVEERLVAPRLLVMSLRRFTWYNRDNQGQYGSHITNYPITP</sequence>
<keyword evidence="2" id="KW-1185">Reference proteome</keyword>
<gene>
    <name evidence="1" type="ORF">HPB47_012915</name>
</gene>